<gene>
    <name evidence="1" type="ORF">SAMN05443550_109210</name>
</gene>
<organism evidence="1 2">
    <name type="scientific">Pedobacter hartonius</name>
    <dbReference type="NCBI Taxonomy" id="425514"/>
    <lineage>
        <taxon>Bacteria</taxon>
        <taxon>Pseudomonadati</taxon>
        <taxon>Bacteroidota</taxon>
        <taxon>Sphingobacteriia</taxon>
        <taxon>Sphingobacteriales</taxon>
        <taxon>Sphingobacteriaceae</taxon>
        <taxon>Pedobacter</taxon>
    </lineage>
</organism>
<evidence type="ECO:0000313" key="1">
    <source>
        <dbReference type="EMBL" id="SEB07122.1"/>
    </source>
</evidence>
<dbReference type="AlphaFoldDB" id="A0A1H4GEI0"/>
<dbReference type="EMBL" id="FNRA01000009">
    <property type="protein sequence ID" value="SEB07122.1"/>
    <property type="molecule type" value="Genomic_DNA"/>
</dbReference>
<accession>A0A1H4GEI0</accession>
<dbReference type="STRING" id="425514.SAMN05443550_109210"/>
<keyword evidence="2" id="KW-1185">Reference proteome</keyword>
<sequence>MSNVFFSGAPLPGYVNPTSGWVHELALRGEKASNSEALRFKIEAAAVLPGKI</sequence>
<dbReference type="RefSeq" id="WP_175470614.1">
    <property type="nucleotide sequence ID" value="NZ_FNRA01000009.1"/>
</dbReference>
<reference evidence="1 2" key="1">
    <citation type="submission" date="2016-10" db="EMBL/GenBank/DDBJ databases">
        <authorList>
            <person name="de Groot N.N."/>
        </authorList>
    </citation>
    <scope>NUCLEOTIDE SEQUENCE [LARGE SCALE GENOMIC DNA]</scope>
    <source>
        <strain evidence="1 2">DSM 19033</strain>
    </source>
</reference>
<evidence type="ECO:0000313" key="2">
    <source>
        <dbReference type="Proteomes" id="UP000198850"/>
    </source>
</evidence>
<protein>
    <submittedName>
        <fullName evidence="1">Uncharacterized protein</fullName>
    </submittedName>
</protein>
<dbReference type="Proteomes" id="UP000198850">
    <property type="component" value="Unassembled WGS sequence"/>
</dbReference>
<proteinExistence type="predicted"/>
<name>A0A1H4GEI0_9SPHI</name>